<evidence type="ECO:0000259" key="5">
    <source>
        <dbReference type="Pfam" id="PF05726"/>
    </source>
</evidence>
<keyword evidence="7" id="KW-1185">Reference proteome</keyword>
<gene>
    <name evidence="6" type="ORF">AAIG11_13225</name>
</gene>
<dbReference type="Proteomes" id="UP001407405">
    <property type="component" value="Unassembled WGS sequence"/>
</dbReference>
<dbReference type="InterPro" id="IPR011051">
    <property type="entry name" value="RmlC_Cupin_sf"/>
</dbReference>
<comment type="caution">
    <text evidence="6">The sequence shown here is derived from an EMBL/GenBank/DDBJ whole genome shotgun (WGS) entry which is preliminary data.</text>
</comment>
<comment type="similarity">
    <text evidence="1 2">Belongs to the pirin family.</text>
</comment>
<reference evidence="6 7" key="1">
    <citation type="submission" date="2024-04" db="EMBL/GenBank/DDBJ databases">
        <title>Genome sequencing and metabolic network reconstruction of aminoacids and betaine degradation by Anoxynatronum sibiricum.</title>
        <authorList>
            <person name="Detkova E.N."/>
            <person name="Boltjanskaja Y.V."/>
            <person name="Mardanov A.V."/>
            <person name="Kevbrin V."/>
        </authorList>
    </citation>
    <scope>NUCLEOTIDE SEQUENCE [LARGE SCALE GENOMIC DNA]</scope>
    <source>
        <strain evidence="6 7">Z-7981</strain>
    </source>
</reference>
<sequence length="338" mass="38376">MSSKVVRINEFKFREDVGDPYLARMHHLDYFTKGNGQQGVPPELLKNKPAGEDFDLSSDWKMYYGKDVPGFPVHPHRGFETVTIVLQGFVDHSDSNGLTGRYGAGDVQWMTAGSGMQHAEMFPLVHDDRENTMELFQVWLNLPARNKFVPPSYKMLWDQQIPTVVEETKTGSRAFINVIAGAYKDTLSLDPNPDSWAFEREHHVGILTIKMEPEAQFSLPPVSATLNRNLYHYRGDSIFVEETRINGNSSIKLRGDVGITITNGPAESFLILLEGEPINEPVVNYGPFVMNTMEEIKQAYQDYETTQFGGWPWDRKDPVNPKDSGRFARYGPNEIDRP</sequence>
<evidence type="ECO:0000313" key="7">
    <source>
        <dbReference type="Proteomes" id="UP001407405"/>
    </source>
</evidence>
<feature type="domain" description="Pirin C-terminal" evidence="5">
    <location>
        <begin position="207"/>
        <end position="309"/>
    </location>
</feature>
<evidence type="ECO:0000256" key="1">
    <source>
        <dbReference type="ARBA" id="ARBA00008416"/>
    </source>
</evidence>
<dbReference type="PANTHER" id="PTHR13903:SF8">
    <property type="entry name" value="PIRIN"/>
    <property type="match status" value="1"/>
</dbReference>
<dbReference type="CDD" id="cd02909">
    <property type="entry name" value="cupin_pirin_N"/>
    <property type="match status" value="1"/>
</dbReference>
<feature type="region of interest" description="Disordered" evidence="3">
    <location>
        <begin position="311"/>
        <end position="338"/>
    </location>
</feature>
<feature type="domain" description="Pirin N-terminal" evidence="4">
    <location>
        <begin position="62"/>
        <end position="140"/>
    </location>
</feature>
<dbReference type="EMBL" id="JBCITM010000016">
    <property type="protein sequence ID" value="MEN1761448.1"/>
    <property type="molecule type" value="Genomic_DNA"/>
</dbReference>
<dbReference type="Gene3D" id="2.60.120.10">
    <property type="entry name" value="Jelly Rolls"/>
    <property type="match status" value="2"/>
</dbReference>
<dbReference type="InterPro" id="IPR003829">
    <property type="entry name" value="Pirin_N_dom"/>
</dbReference>
<accession>A0ABU9VWA6</accession>
<feature type="compositionally biased region" description="Basic and acidic residues" evidence="3">
    <location>
        <begin position="313"/>
        <end position="326"/>
    </location>
</feature>
<dbReference type="SUPFAM" id="SSF51182">
    <property type="entry name" value="RmlC-like cupins"/>
    <property type="match status" value="1"/>
</dbReference>
<dbReference type="InterPro" id="IPR014710">
    <property type="entry name" value="RmlC-like_jellyroll"/>
</dbReference>
<dbReference type="Pfam" id="PF02678">
    <property type="entry name" value="Pirin"/>
    <property type="match status" value="1"/>
</dbReference>
<dbReference type="InterPro" id="IPR008778">
    <property type="entry name" value="Pirin_C_dom"/>
</dbReference>
<name>A0ABU9VWA6_9CLOT</name>
<dbReference type="PANTHER" id="PTHR13903">
    <property type="entry name" value="PIRIN-RELATED"/>
    <property type="match status" value="1"/>
</dbReference>
<evidence type="ECO:0000259" key="4">
    <source>
        <dbReference type="Pfam" id="PF02678"/>
    </source>
</evidence>
<protein>
    <submittedName>
        <fullName evidence="6">Pirin family protein</fullName>
    </submittedName>
</protein>
<organism evidence="6 7">
    <name type="scientific">Anoxynatronum sibiricum</name>
    <dbReference type="NCBI Taxonomy" id="210623"/>
    <lineage>
        <taxon>Bacteria</taxon>
        <taxon>Bacillati</taxon>
        <taxon>Bacillota</taxon>
        <taxon>Clostridia</taxon>
        <taxon>Eubacteriales</taxon>
        <taxon>Clostridiaceae</taxon>
        <taxon>Anoxynatronum</taxon>
    </lineage>
</organism>
<evidence type="ECO:0000256" key="2">
    <source>
        <dbReference type="RuleBase" id="RU003457"/>
    </source>
</evidence>
<dbReference type="Pfam" id="PF05726">
    <property type="entry name" value="Pirin_C"/>
    <property type="match status" value="1"/>
</dbReference>
<evidence type="ECO:0000313" key="6">
    <source>
        <dbReference type="EMBL" id="MEN1761448.1"/>
    </source>
</evidence>
<evidence type="ECO:0000256" key="3">
    <source>
        <dbReference type="SAM" id="MobiDB-lite"/>
    </source>
</evidence>
<dbReference type="InterPro" id="IPR012093">
    <property type="entry name" value="Pirin"/>
</dbReference>
<proteinExistence type="inferred from homology"/>
<dbReference type="RefSeq" id="WP_343186736.1">
    <property type="nucleotide sequence ID" value="NZ_JBCITM010000016.1"/>
</dbReference>